<dbReference type="EMBL" id="UYRU01000191">
    <property type="protein sequence ID" value="VDK29691.1"/>
    <property type="molecule type" value="Genomic_DNA"/>
</dbReference>
<dbReference type="InterPro" id="IPR012340">
    <property type="entry name" value="NA-bd_OB-fold"/>
</dbReference>
<evidence type="ECO:0000313" key="5">
    <source>
        <dbReference type="EMBL" id="VDK29691.1"/>
    </source>
</evidence>
<keyword evidence="2 4" id="KW-0689">Ribosomal protein</keyword>
<reference evidence="5 6" key="1">
    <citation type="submission" date="2018-11" db="EMBL/GenBank/DDBJ databases">
        <authorList>
            <consortium name="Pathogen Informatics"/>
        </authorList>
    </citation>
    <scope>NUCLEOTIDE SEQUENCE [LARGE SCALE GENOMIC DNA]</scope>
</reference>
<comment type="similarity">
    <text evidence="1 4">Belongs to the universal ribosomal protein uS12 family.</text>
</comment>
<dbReference type="OrthoDB" id="361013at2759"/>
<evidence type="ECO:0000256" key="2">
    <source>
        <dbReference type="ARBA" id="ARBA00022980"/>
    </source>
</evidence>
<dbReference type="GO" id="GO:0005840">
    <property type="term" value="C:ribosome"/>
    <property type="evidence" value="ECO:0007669"/>
    <property type="project" value="UniProtKB-KW"/>
</dbReference>
<dbReference type="GO" id="GO:0003735">
    <property type="term" value="F:structural constituent of ribosome"/>
    <property type="evidence" value="ECO:0007669"/>
    <property type="project" value="InterPro"/>
</dbReference>
<organism evidence="5 6">
    <name type="scientific">Dibothriocephalus latus</name>
    <name type="common">Fish tapeworm</name>
    <name type="synonym">Diphyllobothrium latum</name>
    <dbReference type="NCBI Taxonomy" id="60516"/>
    <lineage>
        <taxon>Eukaryota</taxon>
        <taxon>Metazoa</taxon>
        <taxon>Spiralia</taxon>
        <taxon>Lophotrochozoa</taxon>
        <taxon>Platyhelminthes</taxon>
        <taxon>Cestoda</taxon>
        <taxon>Eucestoda</taxon>
        <taxon>Diphyllobothriidea</taxon>
        <taxon>Diphyllobothriidae</taxon>
        <taxon>Dibothriocephalus</taxon>
    </lineage>
</organism>
<proteinExistence type="inferred from homology"/>
<evidence type="ECO:0000256" key="3">
    <source>
        <dbReference type="ARBA" id="ARBA00023274"/>
    </source>
</evidence>
<dbReference type="GO" id="GO:1990904">
    <property type="term" value="C:ribonucleoprotein complex"/>
    <property type="evidence" value="ECO:0007669"/>
    <property type="project" value="UniProtKB-KW"/>
</dbReference>
<evidence type="ECO:0000256" key="1">
    <source>
        <dbReference type="ARBA" id="ARBA00005657"/>
    </source>
</evidence>
<dbReference type="SUPFAM" id="SSF50249">
    <property type="entry name" value="Nucleic acid-binding proteins"/>
    <property type="match status" value="1"/>
</dbReference>
<gene>
    <name evidence="5" type="ORF">DILT_LOCUS45</name>
</gene>
<dbReference type="Pfam" id="PF00164">
    <property type="entry name" value="Ribosom_S12_S23"/>
    <property type="match status" value="1"/>
</dbReference>
<dbReference type="GO" id="GO:0006412">
    <property type="term" value="P:translation"/>
    <property type="evidence" value="ECO:0007669"/>
    <property type="project" value="InterPro"/>
</dbReference>
<name>A0A3P6QCD1_DIBLA</name>
<dbReference type="InterPro" id="IPR006032">
    <property type="entry name" value="Ribosomal_uS12"/>
</dbReference>
<dbReference type="PIRSF" id="PIRSF002133">
    <property type="entry name" value="Ribosomal_S12/S23"/>
    <property type="match status" value="1"/>
</dbReference>
<protein>
    <submittedName>
        <fullName evidence="5">Uncharacterized protein</fullName>
    </submittedName>
</protein>
<evidence type="ECO:0000256" key="4">
    <source>
        <dbReference type="RuleBase" id="RU003622"/>
    </source>
</evidence>
<sequence>MDGKPFMKTVVLKVLIRKPERPNSASRATEQRLRGYHLVLVGAHNLQEHNISLVRWGQCQDLIGVKHRLFRGKSDCPRCISPHD</sequence>
<keyword evidence="6" id="KW-1185">Reference proteome</keyword>
<accession>A0A3P6QCD1</accession>
<evidence type="ECO:0000313" key="6">
    <source>
        <dbReference type="Proteomes" id="UP000281553"/>
    </source>
</evidence>
<dbReference type="PANTHER" id="PTHR11652">
    <property type="entry name" value="30S RIBOSOMAL PROTEIN S12 FAMILY MEMBER"/>
    <property type="match status" value="1"/>
</dbReference>
<dbReference type="Proteomes" id="UP000281553">
    <property type="component" value="Unassembled WGS sequence"/>
</dbReference>
<dbReference type="Gene3D" id="2.40.50.140">
    <property type="entry name" value="Nucleic acid-binding proteins"/>
    <property type="match status" value="1"/>
</dbReference>
<dbReference type="AlphaFoldDB" id="A0A3P6QCD1"/>
<keyword evidence="3 4" id="KW-0687">Ribonucleoprotein</keyword>